<evidence type="ECO:0000313" key="9">
    <source>
        <dbReference type="EMBL" id="QHC51277.1"/>
    </source>
</evidence>
<keyword evidence="6" id="KW-1133">Transmembrane helix</keyword>
<dbReference type="EMBL" id="CP035042">
    <property type="protein sequence ID" value="QHC51277.1"/>
    <property type="molecule type" value="Genomic_DNA"/>
</dbReference>
<keyword evidence="5" id="KW-0175">Coiled coil</keyword>
<dbReference type="PANTHER" id="PTHR43531">
    <property type="entry name" value="PROTEIN ICFG"/>
    <property type="match status" value="1"/>
</dbReference>
<dbReference type="SMART" id="SM00304">
    <property type="entry name" value="HAMP"/>
    <property type="match status" value="1"/>
</dbReference>
<dbReference type="CDD" id="cd06225">
    <property type="entry name" value="HAMP"/>
    <property type="match status" value="1"/>
</dbReference>
<dbReference type="SUPFAM" id="SSF58104">
    <property type="entry name" value="Methyl-accepting chemotaxis protein (MCP) signaling domain"/>
    <property type="match status" value="1"/>
</dbReference>
<dbReference type="Proteomes" id="UP000464013">
    <property type="component" value="Chromosome"/>
</dbReference>
<evidence type="ECO:0000256" key="4">
    <source>
        <dbReference type="PROSITE-ProRule" id="PRU00284"/>
    </source>
</evidence>
<dbReference type="InterPro" id="IPR004089">
    <property type="entry name" value="MCPsignal_dom"/>
</dbReference>
<dbReference type="Pfam" id="PF00015">
    <property type="entry name" value="MCPsignal"/>
    <property type="match status" value="1"/>
</dbReference>
<keyword evidence="6" id="KW-0812">Transmembrane</keyword>
<dbReference type="GO" id="GO:0007165">
    <property type="term" value="P:signal transduction"/>
    <property type="evidence" value="ECO:0007669"/>
    <property type="project" value="UniProtKB-KW"/>
</dbReference>
<dbReference type="PROSITE" id="PS50885">
    <property type="entry name" value="HAMP"/>
    <property type="match status" value="1"/>
</dbReference>
<proteinExistence type="inferred from homology"/>
<feature type="domain" description="Methyl-accepting transducer" evidence="7">
    <location>
        <begin position="443"/>
        <end position="672"/>
    </location>
</feature>
<keyword evidence="2 4" id="KW-0807">Transducer</keyword>
<evidence type="ECO:0000256" key="2">
    <source>
        <dbReference type="ARBA" id="ARBA00023224"/>
    </source>
</evidence>
<dbReference type="Gene3D" id="1.10.287.950">
    <property type="entry name" value="Methyl-accepting chemotaxis protein"/>
    <property type="match status" value="1"/>
</dbReference>
<evidence type="ECO:0000259" key="8">
    <source>
        <dbReference type="PROSITE" id="PS50885"/>
    </source>
</evidence>
<keyword evidence="6" id="KW-0472">Membrane</keyword>
<dbReference type="InterPro" id="IPR004090">
    <property type="entry name" value="Chemotax_Me-accpt_rcpt"/>
</dbReference>
<dbReference type="PROSITE" id="PS51257">
    <property type="entry name" value="PROKAR_LIPOPROTEIN"/>
    <property type="match status" value="1"/>
</dbReference>
<dbReference type="GO" id="GO:0006935">
    <property type="term" value="P:chemotaxis"/>
    <property type="evidence" value="ECO:0007669"/>
    <property type="project" value="InterPro"/>
</dbReference>
<dbReference type="PRINTS" id="PR00260">
    <property type="entry name" value="CHEMTRNSDUCR"/>
</dbReference>
<evidence type="ECO:0000313" key="10">
    <source>
        <dbReference type="Proteomes" id="UP000464013"/>
    </source>
</evidence>
<evidence type="ECO:0000256" key="5">
    <source>
        <dbReference type="SAM" id="Coils"/>
    </source>
</evidence>
<dbReference type="OrthoDB" id="2489132at2"/>
<comment type="subcellular location">
    <subcellularLocation>
        <location evidence="1">Membrane</location>
    </subcellularLocation>
</comment>
<dbReference type="KEGG" id="htx:EKK97_19080"/>
<sequence>MHLRFRSLQLLVVTLAGACLLAVTAALVGYSLVSASRTQDVVAEHTQSLLESGIDERLSSLADAEAERIRNELDRALTLASQLAHANALMGMSGDDGRPQLRLSREELSNLVRHTVVENSGLMDAYVAWEPDAFGPDARYAGREAGFGEDSGRFRPWWVREADGSMRLGLLNEENMESEAPLGNGMRRGEYYLCPRDTLAPCIIDPAAYDYAGVMRMVTSFNVPILVAGEFRGIAGVDLSVDFTQEFLNRANQELYDGAGEMALIASLGSVAAYTADDGTLGDAAGQVLGDAVQQRILEAQRSGEMQRIEDADGMLELYLPFSVSDDQAPWVLLTRLPREVVLAELGALQRTLGDQRREHLLGMGLVGLLVAGLGLIAIWLVGGGIARPLRELAGRMREIATGDGDLTQRLPVKGRDESAELAIQFNAFADKIHDVLLEVRVSSEAVRVAASEIASGGQDLSRRTDTAAASLQQTSASMEEITSTVEHTAESAREANDLSQTASDVAARGGEVVSRVVVTMDEISEASRKIAEIVTVIDGIAFQTNLLALNASVEAARAGEQGRGFAVVAGEVRQLASRSAAAASEIKALIEASGAKVRDGTELVGQAGTTMSEIVTSVSRVSTVLQQITAATGEQSDGIGQVNVAVAELDRMTQENAALVEQSSAAAERLEEQSLRLAEAVGTFTLAGATSGAPLWSPAVLPPAVTRVEEEALAGAHPSTLPSRQ</sequence>
<protein>
    <submittedName>
        <fullName evidence="9">HAMP domain-containing protein</fullName>
    </submittedName>
</protein>
<evidence type="ECO:0000259" key="7">
    <source>
        <dbReference type="PROSITE" id="PS50111"/>
    </source>
</evidence>
<dbReference type="SMART" id="SM00283">
    <property type="entry name" value="MA"/>
    <property type="match status" value="1"/>
</dbReference>
<dbReference type="CDD" id="cd11386">
    <property type="entry name" value="MCP_signal"/>
    <property type="match status" value="1"/>
</dbReference>
<dbReference type="GO" id="GO:0004888">
    <property type="term" value="F:transmembrane signaling receptor activity"/>
    <property type="evidence" value="ECO:0007669"/>
    <property type="project" value="InterPro"/>
</dbReference>
<name>A0A6I6STV6_9GAMM</name>
<feature type="coiled-coil region" evidence="5">
    <location>
        <begin position="643"/>
        <end position="681"/>
    </location>
</feature>
<dbReference type="AlphaFoldDB" id="A0A6I6STV6"/>
<feature type="transmembrane region" description="Helical" evidence="6">
    <location>
        <begin position="361"/>
        <end position="387"/>
    </location>
</feature>
<evidence type="ECO:0000256" key="6">
    <source>
        <dbReference type="SAM" id="Phobius"/>
    </source>
</evidence>
<dbReference type="CDD" id="cd12913">
    <property type="entry name" value="PDC1_MCP_like"/>
    <property type="match status" value="1"/>
</dbReference>
<accession>A0A6I6STV6</accession>
<dbReference type="GO" id="GO:0005886">
    <property type="term" value="C:plasma membrane"/>
    <property type="evidence" value="ECO:0007669"/>
    <property type="project" value="TreeGrafter"/>
</dbReference>
<dbReference type="InterPro" id="IPR003660">
    <property type="entry name" value="HAMP_dom"/>
</dbReference>
<dbReference type="PANTHER" id="PTHR43531:SF16">
    <property type="entry name" value="METHYL-ACCEPTING CHEMOTAXIS PROTEIN II"/>
    <property type="match status" value="1"/>
</dbReference>
<dbReference type="InterPro" id="IPR051310">
    <property type="entry name" value="MCP_chemotaxis"/>
</dbReference>
<evidence type="ECO:0000256" key="3">
    <source>
        <dbReference type="ARBA" id="ARBA00029447"/>
    </source>
</evidence>
<organism evidence="9 10">
    <name type="scientific">Billgrantia tianxiuensis</name>
    <dbReference type="NCBI Taxonomy" id="2497861"/>
    <lineage>
        <taxon>Bacteria</taxon>
        <taxon>Pseudomonadati</taxon>
        <taxon>Pseudomonadota</taxon>
        <taxon>Gammaproteobacteria</taxon>
        <taxon>Oceanospirillales</taxon>
        <taxon>Halomonadaceae</taxon>
        <taxon>Billgrantia</taxon>
    </lineage>
</organism>
<dbReference type="Gene3D" id="3.30.450.20">
    <property type="entry name" value="PAS domain"/>
    <property type="match status" value="1"/>
</dbReference>
<dbReference type="Pfam" id="PF00672">
    <property type="entry name" value="HAMP"/>
    <property type="match status" value="1"/>
</dbReference>
<feature type="domain" description="HAMP" evidence="8">
    <location>
        <begin position="384"/>
        <end position="438"/>
    </location>
</feature>
<dbReference type="FunFam" id="1.10.287.950:FF:000001">
    <property type="entry name" value="Methyl-accepting chemotaxis sensory transducer"/>
    <property type="match status" value="1"/>
</dbReference>
<gene>
    <name evidence="9" type="ORF">EKK97_19080</name>
</gene>
<dbReference type="PROSITE" id="PS50111">
    <property type="entry name" value="CHEMOTAXIS_TRANSDUC_2"/>
    <property type="match status" value="1"/>
</dbReference>
<keyword evidence="10" id="KW-1185">Reference proteome</keyword>
<comment type="similarity">
    <text evidence="3">Belongs to the methyl-accepting chemotaxis (MCP) protein family.</text>
</comment>
<dbReference type="RefSeq" id="WP_159554359.1">
    <property type="nucleotide sequence ID" value="NZ_CP035042.1"/>
</dbReference>
<reference evidence="9 10" key="1">
    <citation type="submission" date="2019-01" db="EMBL/GenBank/DDBJ databases">
        <title>Complete genome of a denitifying bacterium Halomons sp. BC-M4-5.</title>
        <authorList>
            <person name="Wang L."/>
            <person name="Shao Z."/>
        </authorList>
    </citation>
    <scope>NUCLEOTIDE SEQUENCE [LARGE SCALE GENOMIC DNA]</scope>
    <source>
        <strain evidence="9 10">BC-M4-5</strain>
    </source>
</reference>
<evidence type="ECO:0000256" key="1">
    <source>
        <dbReference type="ARBA" id="ARBA00004370"/>
    </source>
</evidence>